<evidence type="ECO:0000256" key="5">
    <source>
        <dbReference type="ARBA" id="ARBA00023136"/>
    </source>
</evidence>
<dbReference type="PANTHER" id="PTHR43908">
    <property type="entry name" value="AT29763P-RELATED"/>
    <property type="match status" value="1"/>
</dbReference>
<dbReference type="InterPro" id="IPR015399">
    <property type="entry name" value="DUF1977_DnaJ-like"/>
</dbReference>
<feature type="compositionally biased region" description="Low complexity" evidence="6">
    <location>
        <begin position="128"/>
        <end position="139"/>
    </location>
</feature>
<feature type="region of interest" description="Disordered" evidence="6">
    <location>
        <begin position="128"/>
        <end position="150"/>
    </location>
</feature>
<evidence type="ECO:0000313" key="9">
    <source>
        <dbReference type="Proteomes" id="UP000799753"/>
    </source>
</evidence>
<dbReference type="PROSITE" id="PS00636">
    <property type="entry name" value="DNAJ_1"/>
    <property type="match status" value="1"/>
</dbReference>
<name>A0A6A6S3K0_9PLEO</name>
<gene>
    <name evidence="8" type="ORF">P280DRAFT_467760</name>
</gene>
<organism evidence="8 9">
    <name type="scientific">Massarina eburnea CBS 473.64</name>
    <dbReference type="NCBI Taxonomy" id="1395130"/>
    <lineage>
        <taxon>Eukaryota</taxon>
        <taxon>Fungi</taxon>
        <taxon>Dikarya</taxon>
        <taxon>Ascomycota</taxon>
        <taxon>Pezizomycotina</taxon>
        <taxon>Dothideomycetes</taxon>
        <taxon>Pleosporomycetidae</taxon>
        <taxon>Pleosporales</taxon>
        <taxon>Massarineae</taxon>
        <taxon>Massarinaceae</taxon>
        <taxon>Massarina</taxon>
    </lineage>
</organism>
<feature type="compositionally biased region" description="Basic and acidic residues" evidence="6">
    <location>
        <begin position="18"/>
        <end position="27"/>
    </location>
</feature>
<dbReference type="AlphaFoldDB" id="A0A6A6S3K0"/>
<dbReference type="CDD" id="cd06257">
    <property type="entry name" value="DnaJ"/>
    <property type="match status" value="1"/>
</dbReference>
<feature type="region of interest" description="Disordered" evidence="6">
    <location>
        <begin position="201"/>
        <end position="224"/>
    </location>
</feature>
<dbReference type="GO" id="GO:0005789">
    <property type="term" value="C:endoplasmic reticulum membrane"/>
    <property type="evidence" value="ECO:0007669"/>
    <property type="project" value="UniProtKB-SubCell"/>
</dbReference>
<evidence type="ECO:0000256" key="1">
    <source>
        <dbReference type="ARBA" id="ARBA00004389"/>
    </source>
</evidence>
<dbReference type="EMBL" id="MU006781">
    <property type="protein sequence ID" value="KAF2642399.1"/>
    <property type="molecule type" value="Genomic_DNA"/>
</dbReference>
<evidence type="ECO:0000256" key="2">
    <source>
        <dbReference type="ARBA" id="ARBA00022692"/>
    </source>
</evidence>
<dbReference type="InterPro" id="IPR001623">
    <property type="entry name" value="DnaJ_domain"/>
</dbReference>
<dbReference type="OrthoDB" id="1507364at2759"/>
<keyword evidence="5" id="KW-0472">Membrane</keyword>
<evidence type="ECO:0000256" key="3">
    <source>
        <dbReference type="ARBA" id="ARBA00022824"/>
    </source>
</evidence>
<dbReference type="FunFam" id="1.10.287.110:FF:000069">
    <property type="entry name" value="ER associated DnaJ chaperone"/>
    <property type="match status" value="1"/>
</dbReference>
<dbReference type="PROSITE" id="PS50076">
    <property type="entry name" value="DNAJ_2"/>
    <property type="match status" value="1"/>
</dbReference>
<feature type="compositionally biased region" description="Low complexity" evidence="6">
    <location>
        <begin position="210"/>
        <end position="224"/>
    </location>
</feature>
<dbReference type="PANTHER" id="PTHR43908:SF3">
    <property type="entry name" value="AT29763P-RELATED"/>
    <property type="match status" value="1"/>
</dbReference>
<protein>
    <submittedName>
        <fullName evidence="8">DnaJ-domain-containing protein</fullName>
    </submittedName>
</protein>
<evidence type="ECO:0000256" key="6">
    <source>
        <dbReference type="SAM" id="MobiDB-lite"/>
    </source>
</evidence>
<dbReference type="Gene3D" id="1.10.287.110">
    <property type="entry name" value="DnaJ domain"/>
    <property type="match status" value="1"/>
</dbReference>
<evidence type="ECO:0000313" key="8">
    <source>
        <dbReference type="EMBL" id="KAF2642399.1"/>
    </source>
</evidence>
<evidence type="ECO:0000259" key="7">
    <source>
        <dbReference type="PROSITE" id="PS50076"/>
    </source>
</evidence>
<dbReference type="Pfam" id="PF00226">
    <property type="entry name" value="DnaJ"/>
    <property type="match status" value="1"/>
</dbReference>
<sequence>MSAKASGADPRANGNGEAKARQHHDGSAGRAFTVEQKAAVIRIKRCGATAYYEILGLEEVKTTCTEGEIKKAYRKLSLLTHPDKNGYEGADDAFKMVSRAFQVLSDPEKKVKYDKFGGDPDARFNPASAGAGASPFSNFPRPSGGRSGSMFEEEISPEEMFRQFFGGGGAFGGPFGGGFDTGGFVFNMGGGGPGIRVHQFGGGRPRRRPTTAASPGAQEQPTSVSSTLTSLLPLILIFIILPFLHSLFDDSTPGPSVYFDSPRGLNTHGRTSGKLNIPYWVNPAEVQNYRKTDWRKLDQVAETKYVHVTNVRCEHEQVKQRKMKEEAMGWFSDDEVKMEAARKMPMPNCKKLKDLGVTPRF</sequence>
<evidence type="ECO:0000256" key="4">
    <source>
        <dbReference type="ARBA" id="ARBA00022989"/>
    </source>
</evidence>
<dbReference type="SMART" id="SM00271">
    <property type="entry name" value="DnaJ"/>
    <property type="match status" value="1"/>
</dbReference>
<dbReference type="SUPFAM" id="SSF46565">
    <property type="entry name" value="Chaperone J-domain"/>
    <property type="match status" value="1"/>
</dbReference>
<dbReference type="PRINTS" id="PR00625">
    <property type="entry name" value="JDOMAIN"/>
</dbReference>
<proteinExistence type="predicted"/>
<dbReference type="InterPro" id="IPR051100">
    <property type="entry name" value="DnaJ_subfamily_B/C"/>
</dbReference>
<reference evidence="8" key="1">
    <citation type="journal article" date="2020" name="Stud. Mycol.">
        <title>101 Dothideomycetes genomes: a test case for predicting lifestyles and emergence of pathogens.</title>
        <authorList>
            <person name="Haridas S."/>
            <person name="Albert R."/>
            <person name="Binder M."/>
            <person name="Bloem J."/>
            <person name="Labutti K."/>
            <person name="Salamov A."/>
            <person name="Andreopoulos B."/>
            <person name="Baker S."/>
            <person name="Barry K."/>
            <person name="Bills G."/>
            <person name="Bluhm B."/>
            <person name="Cannon C."/>
            <person name="Castanera R."/>
            <person name="Culley D."/>
            <person name="Daum C."/>
            <person name="Ezra D."/>
            <person name="Gonzalez J."/>
            <person name="Henrissat B."/>
            <person name="Kuo A."/>
            <person name="Liang C."/>
            <person name="Lipzen A."/>
            <person name="Lutzoni F."/>
            <person name="Magnuson J."/>
            <person name="Mondo S."/>
            <person name="Nolan M."/>
            <person name="Ohm R."/>
            <person name="Pangilinan J."/>
            <person name="Park H.-J."/>
            <person name="Ramirez L."/>
            <person name="Alfaro M."/>
            <person name="Sun H."/>
            <person name="Tritt A."/>
            <person name="Yoshinaga Y."/>
            <person name="Zwiers L.-H."/>
            <person name="Turgeon B."/>
            <person name="Goodwin S."/>
            <person name="Spatafora J."/>
            <person name="Crous P."/>
            <person name="Grigoriev I."/>
        </authorList>
    </citation>
    <scope>NUCLEOTIDE SEQUENCE</scope>
    <source>
        <strain evidence="8">CBS 473.64</strain>
    </source>
</reference>
<dbReference type="GO" id="GO:0071218">
    <property type="term" value="P:cellular response to misfolded protein"/>
    <property type="evidence" value="ECO:0007669"/>
    <property type="project" value="TreeGrafter"/>
</dbReference>
<dbReference type="GO" id="GO:0030544">
    <property type="term" value="F:Hsp70 protein binding"/>
    <property type="evidence" value="ECO:0007669"/>
    <property type="project" value="TreeGrafter"/>
</dbReference>
<dbReference type="InterPro" id="IPR018253">
    <property type="entry name" value="DnaJ_domain_CS"/>
</dbReference>
<accession>A0A6A6S3K0</accession>
<feature type="region of interest" description="Disordered" evidence="6">
    <location>
        <begin position="1"/>
        <end position="29"/>
    </location>
</feature>
<comment type="subcellular location">
    <subcellularLocation>
        <location evidence="1">Endoplasmic reticulum membrane</location>
        <topology evidence="1">Single-pass membrane protein</topology>
    </subcellularLocation>
</comment>
<dbReference type="Pfam" id="PF09320">
    <property type="entry name" value="DUF1977"/>
    <property type="match status" value="1"/>
</dbReference>
<dbReference type="Proteomes" id="UP000799753">
    <property type="component" value="Unassembled WGS sequence"/>
</dbReference>
<keyword evidence="2" id="KW-0812">Transmembrane</keyword>
<dbReference type="InterPro" id="IPR036869">
    <property type="entry name" value="J_dom_sf"/>
</dbReference>
<keyword evidence="4" id="KW-1133">Transmembrane helix</keyword>
<keyword evidence="3" id="KW-0256">Endoplasmic reticulum</keyword>
<keyword evidence="9" id="KW-1185">Reference proteome</keyword>
<feature type="domain" description="J" evidence="7">
    <location>
        <begin position="50"/>
        <end position="117"/>
    </location>
</feature>